<keyword evidence="8" id="KW-0472">Membrane</keyword>
<keyword evidence="12" id="KW-0808">Transferase</keyword>
<keyword evidence="14" id="KW-1185">Reference proteome</keyword>
<evidence type="ECO:0000256" key="8">
    <source>
        <dbReference type="ARBA" id="ARBA00023136"/>
    </source>
</evidence>
<evidence type="ECO:0000313" key="12">
    <source>
        <dbReference type="EMBL" id="KAF5800127.1"/>
    </source>
</evidence>
<gene>
    <name evidence="13" type="ORF">HannXRQ_Chr07g0202781</name>
    <name evidence="12" type="ORF">HanXRQr2_Chr07g0312451</name>
</gene>
<feature type="chain" id="PRO_5013010248" evidence="10">
    <location>
        <begin position="22"/>
        <end position="180"/>
    </location>
</feature>
<evidence type="ECO:0000259" key="11">
    <source>
        <dbReference type="Pfam" id="PF08263"/>
    </source>
</evidence>
<dbReference type="Gramene" id="mRNA:HanXRQr2_Chr07g0312451">
    <property type="protein sequence ID" value="CDS:HanXRQr2_Chr07g0312451.1"/>
    <property type="gene ID" value="HanXRQr2_Chr07g0312451"/>
</dbReference>
<organism evidence="13 14">
    <name type="scientific">Helianthus annuus</name>
    <name type="common">Common sunflower</name>
    <dbReference type="NCBI Taxonomy" id="4232"/>
    <lineage>
        <taxon>Eukaryota</taxon>
        <taxon>Viridiplantae</taxon>
        <taxon>Streptophyta</taxon>
        <taxon>Embryophyta</taxon>
        <taxon>Tracheophyta</taxon>
        <taxon>Spermatophyta</taxon>
        <taxon>Magnoliopsida</taxon>
        <taxon>eudicotyledons</taxon>
        <taxon>Gunneridae</taxon>
        <taxon>Pentapetalae</taxon>
        <taxon>asterids</taxon>
        <taxon>campanulids</taxon>
        <taxon>Asterales</taxon>
        <taxon>Asteraceae</taxon>
        <taxon>Asteroideae</taxon>
        <taxon>Heliantheae alliance</taxon>
        <taxon>Heliantheae</taxon>
        <taxon>Helianthus</taxon>
    </lineage>
</organism>
<evidence type="ECO:0000256" key="9">
    <source>
        <dbReference type="ARBA" id="ARBA00023180"/>
    </source>
</evidence>
<dbReference type="SUPFAM" id="SSF52058">
    <property type="entry name" value="L domain-like"/>
    <property type="match status" value="1"/>
</dbReference>
<dbReference type="PANTHER" id="PTHR47988">
    <property type="entry name" value="SOMATIC EMBRYOGENESIS RECEPTOR KINASE 1"/>
    <property type="match status" value="1"/>
</dbReference>
<dbReference type="GO" id="GO:0004674">
    <property type="term" value="F:protein serine/threonine kinase activity"/>
    <property type="evidence" value="ECO:0007669"/>
    <property type="project" value="UniProtKB-KW"/>
</dbReference>
<dbReference type="InParanoid" id="A0A251UEW2"/>
<evidence type="ECO:0000313" key="13">
    <source>
        <dbReference type="EMBL" id="OTG21312.1"/>
    </source>
</evidence>
<keyword evidence="7" id="KW-1133">Transmembrane helix</keyword>
<keyword evidence="12" id="KW-0723">Serine/threonine-protein kinase</keyword>
<evidence type="ECO:0000256" key="1">
    <source>
        <dbReference type="ARBA" id="ARBA00004479"/>
    </source>
</evidence>
<dbReference type="Gene3D" id="3.80.10.10">
    <property type="entry name" value="Ribonuclease Inhibitor"/>
    <property type="match status" value="1"/>
</dbReference>
<dbReference type="Pfam" id="PF08263">
    <property type="entry name" value="LRRNT_2"/>
    <property type="match status" value="1"/>
</dbReference>
<protein>
    <submittedName>
        <fullName evidence="12">Non-specific serine/threonine protein kinase</fullName>
        <ecNumber evidence="12">2.7.11.1</ecNumber>
    </submittedName>
    <submittedName>
        <fullName evidence="13">Putative leucine-rich repeat protein, plant-type</fullName>
    </submittedName>
</protein>
<dbReference type="AlphaFoldDB" id="A0A251UEW2"/>
<comment type="subcellular location">
    <subcellularLocation>
        <location evidence="1">Membrane</location>
        <topology evidence="1">Single-pass type I membrane protein</topology>
    </subcellularLocation>
</comment>
<dbReference type="Proteomes" id="UP000215914">
    <property type="component" value="Chromosome 7"/>
</dbReference>
<accession>A0A251UEW2</accession>
<evidence type="ECO:0000256" key="3">
    <source>
        <dbReference type="ARBA" id="ARBA00022614"/>
    </source>
</evidence>
<dbReference type="OMA" id="NDSFAFC"/>
<dbReference type="STRING" id="4232.A0A251UEW2"/>
<evidence type="ECO:0000256" key="10">
    <source>
        <dbReference type="SAM" id="SignalP"/>
    </source>
</evidence>
<reference evidence="12" key="3">
    <citation type="submission" date="2020-06" db="EMBL/GenBank/DDBJ databases">
        <title>Helianthus annuus Genome sequencing and assembly Release 2.</title>
        <authorList>
            <person name="Gouzy J."/>
            <person name="Langlade N."/>
            <person name="Munos S."/>
        </authorList>
    </citation>
    <scope>NUCLEOTIDE SEQUENCE</scope>
    <source>
        <tissue evidence="12">Leaves</tissue>
    </source>
</reference>
<dbReference type="OrthoDB" id="687555at2759"/>
<evidence type="ECO:0000256" key="2">
    <source>
        <dbReference type="ARBA" id="ARBA00009592"/>
    </source>
</evidence>
<keyword evidence="12" id="KW-0418">Kinase</keyword>
<keyword evidence="9" id="KW-0325">Glycoprotein</keyword>
<dbReference type="InterPro" id="IPR001611">
    <property type="entry name" value="Leu-rich_rpt"/>
</dbReference>
<reference evidence="13" key="2">
    <citation type="submission" date="2017-02" db="EMBL/GenBank/DDBJ databases">
        <title>Sunflower complete genome.</title>
        <authorList>
            <person name="Langlade N."/>
            <person name="Munos S."/>
        </authorList>
    </citation>
    <scope>NUCLEOTIDE SEQUENCE [LARGE SCALE GENOMIC DNA]</scope>
    <source>
        <tissue evidence="13">Leaves</tissue>
    </source>
</reference>
<feature type="domain" description="Leucine-rich repeat-containing N-terminal plant-type" evidence="11">
    <location>
        <begin position="24"/>
        <end position="62"/>
    </location>
</feature>
<name>A0A251UEW2_HELAN</name>
<dbReference type="InterPro" id="IPR032675">
    <property type="entry name" value="LRR_dom_sf"/>
</dbReference>
<evidence type="ECO:0000256" key="4">
    <source>
        <dbReference type="ARBA" id="ARBA00022692"/>
    </source>
</evidence>
<dbReference type="EC" id="2.7.11.1" evidence="12"/>
<evidence type="ECO:0000313" key="14">
    <source>
        <dbReference type="Proteomes" id="UP000215914"/>
    </source>
</evidence>
<comment type="similarity">
    <text evidence="2">Belongs to the RLP family.</text>
</comment>
<evidence type="ECO:0000256" key="7">
    <source>
        <dbReference type="ARBA" id="ARBA00022989"/>
    </source>
</evidence>
<reference evidence="12 14" key="1">
    <citation type="journal article" date="2017" name="Nature">
        <title>The sunflower genome provides insights into oil metabolism, flowering and Asterid evolution.</title>
        <authorList>
            <person name="Badouin H."/>
            <person name="Gouzy J."/>
            <person name="Grassa C.J."/>
            <person name="Murat F."/>
            <person name="Staton S.E."/>
            <person name="Cottret L."/>
            <person name="Lelandais-Briere C."/>
            <person name="Owens G.L."/>
            <person name="Carrere S."/>
            <person name="Mayjonade B."/>
            <person name="Legrand L."/>
            <person name="Gill N."/>
            <person name="Kane N.C."/>
            <person name="Bowers J.E."/>
            <person name="Hubner S."/>
            <person name="Bellec A."/>
            <person name="Berard A."/>
            <person name="Berges H."/>
            <person name="Blanchet N."/>
            <person name="Boniface M.C."/>
            <person name="Brunel D."/>
            <person name="Catrice O."/>
            <person name="Chaidir N."/>
            <person name="Claudel C."/>
            <person name="Donnadieu C."/>
            <person name="Faraut T."/>
            <person name="Fievet G."/>
            <person name="Helmstetter N."/>
            <person name="King M."/>
            <person name="Knapp S.J."/>
            <person name="Lai Z."/>
            <person name="Le Paslier M.C."/>
            <person name="Lippi Y."/>
            <person name="Lorenzon L."/>
            <person name="Mandel J.R."/>
            <person name="Marage G."/>
            <person name="Marchand G."/>
            <person name="Marquand E."/>
            <person name="Bret-Mestries E."/>
            <person name="Morien E."/>
            <person name="Nambeesan S."/>
            <person name="Nguyen T."/>
            <person name="Pegot-Espagnet P."/>
            <person name="Pouilly N."/>
            <person name="Raftis F."/>
            <person name="Sallet E."/>
            <person name="Schiex T."/>
            <person name="Thomas J."/>
            <person name="Vandecasteele C."/>
            <person name="Vares D."/>
            <person name="Vear F."/>
            <person name="Vautrin S."/>
            <person name="Crespi M."/>
            <person name="Mangin B."/>
            <person name="Burke J.M."/>
            <person name="Salse J."/>
            <person name="Munos S."/>
            <person name="Vincourt P."/>
            <person name="Rieseberg L.H."/>
            <person name="Langlade N.B."/>
        </authorList>
    </citation>
    <scope>NUCLEOTIDE SEQUENCE [LARGE SCALE GENOMIC DNA]</scope>
    <source>
        <strain evidence="14">cv. SF193</strain>
        <tissue evidence="12">Leaves</tissue>
    </source>
</reference>
<proteinExistence type="inferred from homology"/>
<evidence type="ECO:0000256" key="6">
    <source>
        <dbReference type="ARBA" id="ARBA00022737"/>
    </source>
</evidence>
<sequence length="180" mass="19889">MAFLSLFFHVILLLVCPTTLAENQTDHLALLAIKSSITDDPQHVLDSWNTSLHFCQWQGVTCGRRHPRLTKLDLGSRGLVGSLSPQIGNLSFLRVLRLENNIFKGVIPPQVGNLFRLRKLILINNSFEGEVPASLSNCTRLNVLGLARNKLSGKLPQQLSSLVNLMIITIHNNGFMGVGL</sequence>
<dbReference type="Pfam" id="PF00560">
    <property type="entry name" value="LRR_1"/>
    <property type="match status" value="3"/>
</dbReference>
<dbReference type="InterPro" id="IPR013210">
    <property type="entry name" value="LRR_N_plant-typ"/>
</dbReference>
<dbReference type="GO" id="GO:0038023">
    <property type="term" value="F:signaling receptor activity"/>
    <property type="evidence" value="ECO:0000318"/>
    <property type="project" value="GO_Central"/>
</dbReference>
<keyword evidence="6" id="KW-0677">Repeat</keyword>
<keyword evidence="5 10" id="KW-0732">Signal</keyword>
<dbReference type="GO" id="GO:0005886">
    <property type="term" value="C:plasma membrane"/>
    <property type="evidence" value="ECO:0000318"/>
    <property type="project" value="GO_Central"/>
</dbReference>
<evidence type="ECO:0000256" key="5">
    <source>
        <dbReference type="ARBA" id="ARBA00022729"/>
    </source>
</evidence>
<keyword evidence="3" id="KW-0433">Leucine-rich repeat</keyword>
<dbReference type="EMBL" id="CM007896">
    <property type="protein sequence ID" value="OTG21312.1"/>
    <property type="molecule type" value="Genomic_DNA"/>
</dbReference>
<dbReference type="EMBL" id="MNCJ02000322">
    <property type="protein sequence ID" value="KAF5800127.1"/>
    <property type="molecule type" value="Genomic_DNA"/>
</dbReference>
<dbReference type="FunFam" id="3.80.10.10:FF:000275">
    <property type="entry name" value="Leucine-rich repeat receptor-like protein kinase"/>
    <property type="match status" value="1"/>
</dbReference>
<feature type="signal peptide" evidence="10">
    <location>
        <begin position="1"/>
        <end position="21"/>
    </location>
</feature>
<keyword evidence="4" id="KW-0812">Transmembrane</keyword>